<dbReference type="AlphaFoldDB" id="A0A8J2SYR0"/>
<keyword evidence="4" id="KW-1185">Reference proteome</keyword>
<feature type="chain" id="PRO_5035173853" description="DUF1995 domain-containing protein" evidence="1">
    <location>
        <begin position="25"/>
        <end position="312"/>
    </location>
</feature>
<evidence type="ECO:0000313" key="4">
    <source>
        <dbReference type="Proteomes" id="UP000789595"/>
    </source>
</evidence>
<proteinExistence type="predicted"/>
<sequence length="312" mass="34553">MARSLLLVALPLSHALLAPPTSYARIPALRAIVNYQVEEGGEARATPLSDDFDGAVQDAANGLLGAIQDGSLKLRLDFDTSMGDETYTKLKLSTEFARDVAIEWALSMEEDENLVLFFPDAGAAALARQEWKMDDLDEAEVPPNVRVKAFPRDRLDADDRAVFALCPRAPERDACEELVNTCEETLRPVALLNPYLVDMGTTGYGMAGRLFKERFVDALEPCYYLRTLEWGALARTYPRPYSVWRQCGLDEDVEGGYAFVKNYFSQPNDEMLEELFDEVYGTNTGGPMDEADGGGGNLFDGIGKFIDAFQKL</sequence>
<dbReference type="EMBL" id="CAKKNE010000005">
    <property type="protein sequence ID" value="CAH0377716.1"/>
    <property type="molecule type" value="Genomic_DNA"/>
</dbReference>
<keyword evidence="1" id="KW-0732">Signal</keyword>
<name>A0A8J2SYR0_9STRA</name>
<comment type="caution">
    <text evidence="3">The sequence shown here is derived from an EMBL/GenBank/DDBJ whole genome shotgun (WGS) entry which is preliminary data.</text>
</comment>
<accession>A0A8J2SYR0</accession>
<evidence type="ECO:0000256" key="1">
    <source>
        <dbReference type="SAM" id="SignalP"/>
    </source>
</evidence>
<evidence type="ECO:0000259" key="2">
    <source>
        <dbReference type="Pfam" id="PF09353"/>
    </source>
</evidence>
<protein>
    <recommendedName>
        <fullName evidence="2">DUF1995 domain-containing protein</fullName>
    </recommendedName>
</protein>
<dbReference type="Pfam" id="PF09353">
    <property type="entry name" value="DUF1995"/>
    <property type="match status" value="1"/>
</dbReference>
<dbReference type="Proteomes" id="UP000789595">
    <property type="component" value="Unassembled WGS sequence"/>
</dbReference>
<reference evidence="3" key="1">
    <citation type="submission" date="2021-11" db="EMBL/GenBank/DDBJ databases">
        <authorList>
            <consortium name="Genoscope - CEA"/>
            <person name="William W."/>
        </authorList>
    </citation>
    <scope>NUCLEOTIDE SEQUENCE</scope>
</reference>
<feature type="domain" description="DUF1995" evidence="2">
    <location>
        <begin position="51"/>
        <end position="273"/>
    </location>
</feature>
<dbReference type="PANTHER" id="PTHR35509:SF1">
    <property type="entry name" value="DOMAIN PROTEIN, PUTATIVE (DUF1995)-RELATED"/>
    <property type="match status" value="1"/>
</dbReference>
<dbReference type="OrthoDB" id="5696at2759"/>
<feature type="signal peptide" evidence="1">
    <location>
        <begin position="1"/>
        <end position="24"/>
    </location>
</feature>
<evidence type="ECO:0000313" key="3">
    <source>
        <dbReference type="EMBL" id="CAH0377716.1"/>
    </source>
</evidence>
<dbReference type="InterPro" id="IPR018962">
    <property type="entry name" value="DUF1995"/>
</dbReference>
<gene>
    <name evidence="3" type="ORF">PECAL_5P22450</name>
</gene>
<dbReference type="InterPro" id="IPR053021">
    <property type="entry name" value="Chloroplast_ADK"/>
</dbReference>
<dbReference type="PANTHER" id="PTHR35509">
    <property type="entry name" value="DOMAIN PROTEIN, PUTATIVE (DUF1995)-RELATED"/>
    <property type="match status" value="1"/>
</dbReference>
<organism evidence="3 4">
    <name type="scientific">Pelagomonas calceolata</name>
    <dbReference type="NCBI Taxonomy" id="35677"/>
    <lineage>
        <taxon>Eukaryota</taxon>
        <taxon>Sar</taxon>
        <taxon>Stramenopiles</taxon>
        <taxon>Ochrophyta</taxon>
        <taxon>Pelagophyceae</taxon>
        <taxon>Pelagomonadales</taxon>
        <taxon>Pelagomonadaceae</taxon>
        <taxon>Pelagomonas</taxon>
    </lineage>
</organism>